<keyword evidence="3" id="KW-1185">Reference proteome</keyword>
<dbReference type="Proteomes" id="UP001148614">
    <property type="component" value="Unassembled WGS sequence"/>
</dbReference>
<comment type="caution">
    <text evidence="2">The sequence shown here is derived from an EMBL/GenBank/DDBJ whole genome shotgun (WGS) entry which is preliminary data.</text>
</comment>
<proteinExistence type="predicted"/>
<accession>A0A9W8TJF1</accession>
<reference evidence="2" key="1">
    <citation type="submission" date="2022-07" db="EMBL/GenBank/DDBJ databases">
        <title>Genome Sequence of Xylaria arbuscula.</title>
        <authorList>
            <person name="Buettner E."/>
        </authorList>
    </citation>
    <scope>NUCLEOTIDE SEQUENCE</scope>
    <source>
        <strain evidence="2">VT107</strain>
    </source>
</reference>
<feature type="region of interest" description="Disordered" evidence="1">
    <location>
        <begin position="1"/>
        <end position="20"/>
    </location>
</feature>
<organism evidence="2 3">
    <name type="scientific">Xylaria arbuscula</name>
    <dbReference type="NCBI Taxonomy" id="114810"/>
    <lineage>
        <taxon>Eukaryota</taxon>
        <taxon>Fungi</taxon>
        <taxon>Dikarya</taxon>
        <taxon>Ascomycota</taxon>
        <taxon>Pezizomycotina</taxon>
        <taxon>Sordariomycetes</taxon>
        <taxon>Xylariomycetidae</taxon>
        <taxon>Xylariales</taxon>
        <taxon>Xylariaceae</taxon>
        <taxon>Xylaria</taxon>
    </lineage>
</organism>
<name>A0A9W8TJF1_9PEZI</name>
<feature type="region of interest" description="Disordered" evidence="1">
    <location>
        <begin position="26"/>
        <end position="77"/>
    </location>
</feature>
<gene>
    <name evidence="2" type="ORF">NPX13_g7205</name>
</gene>
<evidence type="ECO:0000313" key="2">
    <source>
        <dbReference type="EMBL" id="KAJ3566259.1"/>
    </source>
</evidence>
<sequence length="77" mass="8490">MSNSAQDYRDNRASLPIPLQDIDMGFERSVGSEAPLRGGGSKTARSAARDQSISRRMRQRLTEQRPEKGAMSPRAGQ</sequence>
<evidence type="ECO:0000256" key="1">
    <source>
        <dbReference type="SAM" id="MobiDB-lite"/>
    </source>
</evidence>
<protein>
    <submittedName>
        <fullName evidence="2">Uncharacterized protein</fullName>
    </submittedName>
</protein>
<evidence type="ECO:0000313" key="3">
    <source>
        <dbReference type="Proteomes" id="UP001148614"/>
    </source>
</evidence>
<dbReference type="EMBL" id="JANPWZ010001378">
    <property type="protein sequence ID" value="KAJ3566259.1"/>
    <property type="molecule type" value="Genomic_DNA"/>
</dbReference>
<dbReference type="AlphaFoldDB" id="A0A9W8TJF1"/>